<organism evidence="1 2">
    <name type="scientific">Phaeobacter gallaeciensis</name>
    <dbReference type="NCBI Taxonomy" id="60890"/>
    <lineage>
        <taxon>Bacteria</taxon>
        <taxon>Pseudomonadati</taxon>
        <taxon>Pseudomonadota</taxon>
        <taxon>Alphaproteobacteria</taxon>
        <taxon>Rhodobacterales</taxon>
        <taxon>Roseobacteraceae</taxon>
        <taxon>Phaeobacter</taxon>
    </lineage>
</organism>
<accession>A0A366X0Q1</accession>
<dbReference type="EMBL" id="QOCE01000029">
    <property type="protein sequence ID" value="RBW55543.1"/>
    <property type="molecule type" value="Genomic_DNA"/>
</dbReference>
<name>A0A366X0Q1_9RHOB</name>
<dbReference type="OrthoDB" id="3295600at2"/>
<dbReference type="AlphaFoldDB" id="A0A366X0Q1"/>
<dbReference type="InterPro" id="IPR021323">
    <property type="entry name" value="DUF2927"/>
</dbReference>
<sequence length="336" mass="36781">MGLATTPAPRFQVDKLTLRTGIKLCTGAATCAALLVLSACDATPRRTPFPQARPAGLAPIGDTVVPRSAKSIDLERYYVKVQSDLLTRGLLRTDGGGPDTPFDTEDLVRNFENIALYDEYTRGALSPNGRRSSGQLSRWSGPVRINTEFGASVPLDQRTLDKKNIDAYAARLKRITGHSITATPRNANFHVFVAGEDDAPFVQQRLKQLIPTMSTSQLDLFMTLPKSFYCLVIAVSDTGNPFNYTQAVALIRAEHPDLVRLSCIHEEIAQGLGLPNDSPGARPSIFNDDDEFALLTSHDEILLQMLYDPRLKQGMGADEIRPLTQAIAMEKTGQPL</sequence>
<proteinExistence type="predicted"/>
<evidence type="ECO:0000313" key="1">
    <source>
        <dbReference type="EMBL" id="RBW55543.1"/>
    </source>
</evidence>
<dbReference type="Proteomes" id="UP000252706">
    <property type="component" value="Unassembled WGS sequence"/>
</dbReference>
<protein>
    <recommendedName>
        <fullName evidence="3">DUF2927 domain-containing protein</fullName>
    </recommendedName>
</protein>
<dbReference type="Pfam" id="PF11150">
    <property type="entry name" value="DUF2927"/>
    <property type="match status" value="1"/>
</dbReference>
<evidence type="ECO:0000313" key="2">
    <source>
        <dbReference type="Proteomes" id="UP000252706"/>
    </source>
</evidence>
<reference evidence="1 2" key="1">
    <citation type="submission" date="2018-07" db="EMBL/GenBank/DDBJ databases">
        <title>Modular assembly of carbohydrate-degrading microbial communities in the ocean.</title>
        <authorList>
            <person name="Enke T.N."/>
            <person name="Datta M.S."/>
            <person name="Schwartzman J.A."/>
            <person name="Cermak N."/>
            <person name="Schmitz D.A."/>
            <person name="Barrere J."/>
            <person name="Cordero O.X."/>
        </authorList>
    </citation>
    <scope>NUCLEOTIDE SEQUENCE [LARGE SCALE GENOMIC DNA]</scope>
    <source>
        <strain evidence="1 2">C3M10</strain>
    </source>
</reference>
<comment type="caution">
    <text evidence="1">The sequence shown here is derived from an EMBL/GenBank/DDBJ whole genome shotgun (WGS) entry which is preliminary data.</text>
</comment>
<gene>
    <name evidence="1" type="ORF">DS909_10570</name>
</gene>
<evidence type="ECO:0008006" key="3">
    <source>
        <dbReference type="Google" id="ProtNLM"/>
    </source>
</evidence>